<feature type="compositionally biased region" description="Polar residues" evidence="1">
    <location>
        <begin position="54"/>
        <end position="68"/>
    </location>
</feature>
<accession>A0A6N4UVI5</accession>
<feature type="region of interest" description="Disordered" evidence="1">
    <location>
        <begin position="26"/>
        <end position="68"/>
    </location>
</feature>
<dbReference type="Proteomes" id="UP000466906">
    <property type="component" value="Chromosome"/>
</dbReference>
<proteinExistence type="predicted"/>
<name>A0A6N4UVI5_9MYCO</name>
<dbReference type="KEGG" id="malv:MALV_28020"/>
<dbReference type="EMBL" id="AP022565">
    <property type="protein sequence ID" value="BBX27677.1"/>
    <property type="molecule type" value="Genomic_DNA"/>
</dbReference>
<reference evidence="2 3" key="1">
    <citation type="journal article" date="2019" name="Emerg. Microbes Infect.">
        <title>Comprehensive subspecies identification of 175 nontuberculous mycobacteria species based on 7547 genomic profiles.</title>
        <authorList>
            <person name="Matsumoto Y."/>
            <person name="Kinjo T."/>
            <person name="Motooka D."/>
            <person name="Nabeya D."/>
            <person name="Jung N."/>
            <person name="Uechi K."/>
            <person name="Horii T."/>
            <person name="Iida T."/>
            <person name="Fujita J."/>
            <person name="Nakamura S."/>
        </authorList>
    </citation>
    <scope>NUCLEOTIDE SEQUENCE [LARGE SCALE GENOMIC DNA]</scope>
    <source>
        <strain evidence="2 3">JCM 12272</strain>
    </source>
</reference>
<evidence type="ECO:0000256" key="1">
    <source>
        <dbReference type="SAM" id="MobiDB-lite"/>
    </source>
</evidence>
<dbReference type="AlphaFoldDB" id="A0A6N4UVI5"/>
<keyword evidence="3" id="KW-1185">Reference proteome</keyword>
<evidence type="ECO:0000313" key="2">
    <source>
        <dbReference type="EMBL" id="BBX27677.1"/>
    </source>
</evidence>
<organism evidence="2 3">
    <name type="scientific">Mycolicibacterium alvei</name>
    <dbReference type="NCBI Taxonomy" id="67081"/>
    <lineage>
        <taxon>Bacteria</taxon>
        <taxon>Bacillati</taxon>
        <taxon>Actinomycetota</taxon>
        <taxon>Actinomycetes</taxon>
        <taxon>Mycobacteriales</taxon>
        <taxon>Mycobacteriaceae</taxon>
        <taxon>Mycolicibacterium</taxon>
    </lineage>
</organism>
<protein>
    <submittedName>
        <fullName evidence="2">Uncharacterized protein</fullName>
    </submittedName>
</protein>
<sequence>MDPVEGRDHVVGIQIVGDHDLTTGVHLSQIGGHLGPTGHDPDVSRGVSLGEPLSTRTSDVSGSAENEK</sequence>
<evidence type="ECO:0000313" key="3">
    <source>
        <dbReference type="Proteomes" id="UP000466906"/>
    </source>
</evidence>
<gene>
    <name evidence="2" type="ORF">MALV_28020</name>
</gene>